<dbReference type="EMBL" id="JNUP01000065">
    <property type="protein sequence ID" value="KGE71545.1"/>
    <property type="molecule type" value="Genomic_DNA"/>
</dbReference>
<reference evidence="1 2" key="1">
    <citation type="submission" date="2014-05" db="EMBL/GenBank/DDBJ databases">
        <title>De novo Genome Sequence of Spirocheata sp.</title>
        <authorList>
            <person name="Shivani Y."/>
            <person name="Subhash Y."/>
            <person name="Tushar L."/>
            <person name="Sasikala C."/>
            <person name="Ramana C.V."/>
        </authorList>
    </citation>
    <scope>NUCLEOTIDE SEQUENCE [LARGE SCALE GENOMIC DNA]</scope>
    <source>
        <strain evidence="1 2">JC230</strain>
    </source>
</reference>
<comment type="caution">
    <text evidence="1">The sequence shown here is derived from an EMBL/GenBank/DDBJ whole genome shotgun (WGS) entry which is preliminary data.</text>
</comment>
<sequence>MKETQDVQQPLVENKSVRQRPDEGFRRWFMNDYFDLIVWYRDVSGPVQGFQLCYSRHRGERAFTWQSDSAASHFVSDGTDGQGISRLATGILTGDAGPVPPRVLSRLEAEQGDLPDELLTLILQHVGDYNDRLSRN</sequence>
<evidence type="ECO:0000313" key="1">
    <source>
        <dbReference type="EMBL" id="KGE71545.1"/>
    </source>
</evidence>
<name>A0A098QUK9_9SPIO</name>
<dbReference type="RefSeq" id="WP_052078703.1">
    <property type="nucleotide sequence ID" value="NZ_JNUP01000065.1"/>
</dbReference>
<protein>
    <submittedName>
        <fullName evidence="1">Uncharacterized protein</fullName>
    </submittedName>
</protein>
<gene>
    <name evidence="1" type="ORF">DC28_09610</name>
</gene>
<dbReference type="Proteomes" id="UP000029692">
    <property type="component" value="Unassembled WGS sequence"/>
</dbReference>
<evidence type="ECO:0000313" key="2">
    <source>
        <dbReference type="Proteomes" id="UP000029692"/>
    </source>
</evidence>
<organism evidence="1 2">
    <name type="scientific">Spirochaeta lutea</name>
    <dbReference type="NCBI Taxonomy" id="1480694"/>
    <lineage>
        <taxon>Bacteria</taxon>
        <taxon>Pseudomonadati</taxon>
        <taxon>Spirochaetota</taxon>
        <taxon>Spirochaetia</taxon>
        <taxon>Spirochaetales</taxon>
        <taxon>Spirochaetaceae</taxon>
        <taxon>Spirochaeta</taxon>
    </lineage>
</organism>
<keyword evidence="2" id="KW-1185">Reference proteome</keyword>
<dbReference type="OrthoDB" id="5625241at2"/>
<dbReference type="AlphaFoldDB" id="A0A098QUK9"/>
<accession>A0A098QUK9</accession>
<proteinExistence type="predicted"/>